<dbReference type="InterPro" id="IPR038765">
    <property type="entry name" value="Papain-like_cys_pep_sf"/>
</dbReference>
<keyword evidence="1" id="KW-0812">Transmembrane</keyword>
<gene>
    <name evidence="2" type="ORF">KK1_047765</name>
</gene>
<organism evidence="2 3">
    <name type="scientific">Cajanus cajan</name>
    <name type="common">Pigeon pea</name>
    <name type="synonym">Cajanus indicus</name>
    <dbReference type="NCBI Taxonomy" id="3821"/>
    <lineage>
        <taxon>Eukaryota</taxon>
        <taxon>Viridiplantae</taxon>
        <taxon>Streptophyta</taxon>
        <taxon>Embryophyta</taxon>
        <taxon>Tracheophyta</taxon>
        <taxon>Spermatophyta</taxon>
        <taxon>Magnoliopsida</taxon>
        <taxon>eudicotyledons</taxon>
        <taxon>Gunneridae</taxon>
        <taxon>Pentapetalae</taxon>
        <taxon>rosids</taxon>
        <taxon>fabids</taxon>
        <taxon>Fabales</taxon>
        <taxon>Fabaceae</taxon>
        <taxon>Papilionoideae</taxon>
        <taxon>50 kb inversion clade</taxon>
        <taxon>NPAAA clade</taxon>
        <taxon>indigoferoid/millettioid clade</taxon>
        <taxon>Phaseoleae</taxon>
        <taxon>Cajanus</taxon>
    </lineage>
</organism>
<name>A0A151UDD5_CAJCA</name>
<evidence type="ECO:0008006" key="4">
    <source>
        <dbReference type="Google" id="ProtNLM"/>
    </source>
</evidence>
<dbReference type="EMBL" id="AGCT01019940">
    <property type="protein sequence ID" value="KYP77356.1"/>
    <property type="molecule type" value="Genomic_DNA"/>
</dbReference>
<evidence type="ECO:0000256" key="1">
    <source>
        <dbReference type="SAM" id="Phobius"/>
    </source>
</evidence>
<keyword evidence="1" id="KW-0472">Membrane</keyword>
<dbReference type="AlphaFoldDB" id="A0A151UDD5"/>
<feature type="transmembrane region" description="Helical" evidence="1">
    <location>
        <begin position="296"/>
        <end position="322"/>
    </location>
</feature>
<reference evidence="2" key="1">
    <citation type="journal article" date="2012" name="Nat. Biotechnol.">
        <title>Draft genome sequence of pigeonpea (Cajanus cajan), an orphan legume crop of resource-poor farmers.</title>
        <authorList>
            <person name="Varshney R.K."/>
            <person name="Chen W."/>
            <person name="Li Y."/>
            <person name="Bharti A.K."/>
            <person name="Saxena R.K."/>
            <person name="Schlueter J.A."/>
            <person name="Donoghue M.T."/>
            <person name="Azam S."/>
            <person name="Fan G."/>
            <person name="Whaley A.M."/>
            <person name="Farmer A.D."/>
            <person name="Sheridan J."/>
            <person name="Iwata A."/>
            <person name="Tuteja R."/>
            <person name="Penmetsa R.V."/>
            <person name="Wu W."/>
            <person name="Upadhyaya H.D."/>
            <person name="Yang S.P."/>
            <person name="Shah T."/>
            <person name="Saxena K.B."/>
            <person name="Michael T."/>
            <person name="McCombie W.R."/>
            <person name="Yang B."/>
            <person name="Zhang G."/>
            <person name="Yang H."/>
            <person name="Wang J."/>
            <person name="Spillane C."/>
            <person name="Cook D.R."/>
            <person name="May G.D."/>
            <person name="Xu X."/>
            <person name="Jackson S.A."/>
        </authorList>
    </citation>
    <scope>NUCLEOTIDE SEQUENCE [LARGE SCALE GENOMIC DNA]</scope>
</reference>
<dbReference type="PANTHER" id="PTHR10775">
    <property type="entry name" value="OS08G0208400 PROTEIN"/>
    <property type="match status" value="1"/>
</dbReference>
<dbReference type="Proteomes" id="UP000075243">
    <property type="component" value="Unassembled WGS sequence"/>
</dbReference>
<sequence length="439" mass="51727">MNLKEKYGWSDKSLTVFLELLKLMLPKDNTLPDRHYEAKKVFCPMGLQYKKIHACPNNFILYRKEFESLNKCPRCGLSRYKVKDDGRIVRHVMKIHVLVEIHKIEESKDVLEIKISNCVDISCGTLRGKVKNPPISKMASKWVVVLKNCCMRILKQFNYHLIIFIILYYIIQSIIIYRIFFSCNSYEFCYILFLLLYFVNVSSTNLLTPSIVTFILFLYYTKSQDDNSTMQNSGVTLQAQSMHFSSRNGKNPGVASTSYYAVIEDIWEINYGTFKVPVFKCKWVYINIGVHMGKHYYLITTLSYVYLDVYFNILFIIFFHAFNYSQFQVICPASLFGINDDDFTLYISFQDIYELLQREAMLNISIIQLWINHWQLLVLYPAKNVAIWFCTLHRKPNVQIKNLIKSNQQQGGYECGYYVMNWMLNIIEGEVTNDWMEVM</sequence>
<dbReference type="Gramene" id="C.cajan_47344.t">
    <property type="protein sequence ID" value="C.cajan_47344.t"/>
    <property type="gene ID" value="C.cajan_47344"/>
</dbReference>
<proteinExistence type="predicted"/>
<evidence type="ECO:0000313" key="2">
    <source>
        <dbReference type="EMBL" id="KYP77356.1"/>
    </source>
</evidence>
<evidence type="ECO:0000313" key="3">
    <source>
        <dbReference type="Proteomes" id="UP000075243"/>
    </source>
</evidence>
<comment type="caution">
    <text evidence="2">The sequence shown here is derived from an EMBL/GenBank/DDBJ whole genome shotgun (WGS) entry which is preliminary data.</text>
</comment>
<accession>A0A151UDD5</accession>
<protein>
    <recommendedName>
        <fullName evidence="4">Ubiquitin-like protease family profile domain-containing protein</fullName>
    </recommendedName>
</protein>
<dbReference type="SUPFAM" id="SSF54001">
    <property type="entry name" value="Cysteine proteinases"/>
    <property type="match status" value="1"/>
</dbReference>
<keyword evidence="3" id="KW-1185">Reference proteome</keyword>
<feature type="transmembrane region" description="Helical" evidence="1">
    <location>
        <begin position="161"/>
        <end position="180"/>
    </location>
</feature>
<feature type="transmembrane region" description="Helical" evidence="1">
    <location>
        <begin position="192"/>
        <end position="220"/>
    </location>
</feature>
<dbReference type="PANTHER" id="PTHR10775:SF180">
    <property type="entry name" value="TRANSPOSON, EN_SPM-LIKE, TRANSPOSASE-ASSOCIATED DOMAIN PROTEIN-RELATED"/>
    <property type="match status" value="1"/>
</dbReference>
<keyword evidence="1" id="KW-1133">Transmembrane helix</keyword>